<protein>
    <submittedName>
        <fullName evidence="1">YyzF-like protein</fullName>
    </submittedName>
</protein>
<sequence>MLWPIIRQSSRSPAKADASTTCSFCRAEAPSPCWNALAC</sequence>
<dbReference type="EMBL" id="BK015109">
    <property type="protein sequence ID" value="DAD91325.1"/>
    <property type="molecule type" value="Genomic_DNA"/>
</dbReference>
<name>A0A8S5N974_9CAUD</name>
<organism evidence="1">
    <name type="scientific">Siphoviridae sp. ctL5G6</name>
    <dbReference type="NCBI Taxonomy" id="2826247"/>
    <lineage>
        <taxon>Viruses</taxon>
        <taxon>Duplodnaviria</taxon>
        <taxon>Heunggongvirae</taxon>
        <taxon>Uroviricota</taxon>
        <taxon>Caudoviricetes</taxon>
    </lineage>
</organism>
<accession>A0A8S5N974</accession>
<reference evidence="1" key="1">
    <citation type="journal article" date="2021" name="Proc. Natl. Acad. Sci. U.S.A.">
        <title>A Catalog of Tens of Thousands of Viruses from Human Metagenomes Reveals Hidden Associations with Chronic Diseases.</title>
        <authorList>
            <person name="Tisza M.J."/>
            <person name="Buck C.B."/>
        </authorList>
    </citation>
    <scope>NUCLEOTIDE SEQUENCE</scope>
    <source>
        <strain evidence="1">CtL5G6</strain>
    </source>
</reference>
<evidence type="ECO:0000313" key="1">
    <source>
        <dbReference type="EMBL" id="DAD91325.1"/>
    </source>
</evidence>
<proteinExistence type="predicted"/>